<gene>
    <name evidence="2" type="ORF">ANN_04942</name>
</gene>
<sequence length="373" mass="41583">MDVYRRRWCLGHGTHGGQFAPGGDGRRHDADVSRVGHNSDMLSGGRLKDDKQDLFSVSFDENHFGDSQDAPVYQNNLFPNSQEVSSVQQRHTFSKHETSSLVQDEFSEGTKQNGSHRNDEDNLTRDPFSLCFGQELPSTEQISQDFTPDDDYNEEEAVFTEQVSDAVGDTSALSDSYTSQSESSEEMPSQRQDGAEDSEGSDGDENVKDIISGGFVGHHVDDEMFPCGQDLFAGGVSVQQCVFPESLSSQQDHNIGKEMLPGGRTAQRLDARLPPRQLDMDQVSKFRKQFPKLSLPPCPVPTRWGSWLQACNYYARHLQSVKKVVQSFDTDDAAAIQIRQELLNDETIEKEVTDIKSNFGYLPDAIIQLGKSE</sequence>
<keyword evidence="3" id="KW-1185">Reference proteome</keyword>
<name>A0ABQ8T9V0_PERAM</name>
<accession>A0ABQ8T9V0</accession>
<organism evidence="2 3">
    <name type="scientific">Periplaneta americana</name>
    <name type="common">American cockroach</name>
    <name type="synonym">Blatta americana</name>
    <dbReference type="NCBI Taxonomy" id="6978"/>
    <lineage>
        <taxon>Eukaryota</taxon>
        <taxon>Metazoa</taxon>
        <taxon>Ecdysozoa</taxon>
        <taxon>Arthropoda</taxon>
        <taxon>Hexapoda</taxon>
        <taxon>Insecta</taxon>
        <taxon>Pterygota</taxon>
        <taxon>Neoptera</taxon>
        <taxon>Polyneoptera</taxon>
        <taxon>Dictyoptera</taxon>
        <taxon>Blattodea</taxon>
        <taxon>Blattoidea</taxon>
        <taxon>Blattidae</taxon>
        <taxon>Blattinae</taxon>
        <taxon>Periplaneta</taxon>
    </lineage>
</organism>
<feature type="region of interest" description="Disordered" evidence="1">
    <location>
        <begin position="82"/>
        <end position="130"/>
    </location>
</feature>
<comment type="caution">
    <text evidence="2">The sequence shown here is derived from an EMBL/GenBank/DDBJ whole genome shotgun (WGS) entry which is preliminary data.</text>
</comment>
<evidence type="ECO:0000256" key="1">
    <source>
        <dbReference type="SAM" id="MobiDB-lite"/>
    </source>
</evidence>
<feature type="region of interest" description="Disordered" evidence="1">
    <location>
        <begin position="158"/>
        <end position="210"/>
    </location>
</feature>
<feature type="compositionally biased region" description="Polar residues" evidence="1">
    <location>
        <begin position="82"/>
        <end position="91"/>
    </location>
</feature>
<dbReference type="Proteomes" id="UP001148838">
    <property type="component" value="Unassembled WGS sequence"/>
</dbReference>
<proteinExistence type="predicted"/>
<evidence type="ECO:0000313" key="3">
    <source>
        <dbReference type="Proteomes" id="UP001148838"/>
    </source>
</evidence>
<protein>
    <submittedName>
        <fullName evidence="2">Uncharacterized protein</fullName>
    </submittedName>
</protein>
<reference evidence="2 3" key="1">
    <citation type="journal article" date="2022" name="Allergy">
        <title>Genome assembly and annotation of Periplaneta americana reveal a comprehensive cockroach allergen profile.</title>
        <authorList>
            <person name="Wang L."/>
            <person name="Xiong Q."/>
            <person name="Saelim N."/>
            <person name="Wang L."/>
            <person name="Nong W."/>
            <person name="Wan A.T."/>
            <person name="Shi M."/>
            <person name="Liu X."/>
            <person name="Cao Q."/>
            <person name="Hui J.H.L."/>
            <person name="Sookrung N."/>
            <person name="Leung T.F."/>
            <person name="Tungtrongchitr A."/>
            <person name="Tsui S.K.W."/>
        </authorList>
    </citation>
    <scope>NUCLEOTIDE SEQUENCE [LARGE SCALE GENOMIC DNA]</scope>
    <source>
        <strain evidence="2">PWHHKU_190912</strain>
    </source>
</reference>
<dbReference type="EMBL" id="JAJSOF020000013">
    <property type="protein sequence ID" value="KAJ4443274.1"/>
    <property type="molecule type" value="Genomic_DNA"/>
</dbReference>
<evidence type="ECO:0000313" key="2">
    <source>
        <dbReference type="EMBL" id="KAJ4443274.1"/>
    </source>
</evidence>
<feature type="compositionally biased region" description="Low complexity" evidence="1">
    <location>
        <begin position="174"/>
        <end position="192"/>
    </location>
</feature>
<feature type="compositionally biased region" description="Acidic residues" evidence="1">
    <location>
        <begin position="195"/>
        <end position="204"/>
    </location>
</feature>